<evidence type="ECO:0000256" key="1">
    <source>
        <dbReference type="SAM" id="MobiDB-lite"/>
    </source>
</evidence>
<gene>
    <name evidence="2" type="ORF">IQ235_10840</name>
</gene>
<reference evidence="2" key="1">
    <citation type="submission" date="2020-10" db="EMBL/GenBank/DDBJ databases">
        <authorList>
            <person name="Castelo-Branco R."/>
            <person name="Eusebio N."/>
            <person name="Adriana R."/>
            <person name="Vieira A."/>
            <person name="Brugerolle De Fraissinette N."/>
            <person name="Rezende De Castro R."/>
            <person name="Schneider M.P."/>
            <person name="Vasconcelos V."/>
            <person name="Leao P.N."/>
        </authorList>
    </citation>
    <scope>NUCLEOTIDE SEQUENCE</scope>
    <source>
        <strain evidence="2">LEGE 11467</strain>
    </source>
</reference>
<feature type="region of interest" description="Disordered" evidence="1">
    <location>
        <begin position="34"/>
        <end position="56"/>
    </location>
</feature>
<dbReference type="RefSeq" id="WP_264321492.1">
    <property type="nucleotide sequence ID" value="NZ_JADEXN010000173.1"/>
</dbReference>
<dbReference type="EMBL" id="JADEXN010000173">
    <property type="protein sequence ID" value="MBE9041276.1"/>
    <property type="molecule type" value="Genomic_DNA"/>
</dbReference>
<dbReference type="Proteomes" id="UP000621799">
    <property type="component" value="Unassembled WGS sequence"/>
</dbReference>
<organism evidence="2 3">
    <name type="scientific">Zarconia navalis LEGE 11467</name>
    <dbReference type="NCBI Taxonomy" id="1828826"/>
    <lineage>
        <taxon>Bacteria</taxon>
        <taxon>Bacillati</taxon>
        <taxon>Cyanobacteriota</taxon>
        <taxon>Cyanophyceae</taxon>
        <taxon>Oscillatoriophycideae</taxon>
        <taxon>Oscillatoriales</taxon>
        <taxon>Oscillatoriales incertae sedis</taxon>
        <taxon>Zarconia</taxon>
        <taxon>Zarconia navalis</taxon>
    </lineage>
</organism>
<evidence type="ECO:0000313" key="2">
    <source>
        <dbReference type="EMBL" id="MBE9041276.1"/>
    </source>
</evidence>
<proteinExistence type="predicted"/>
<protein>
    <recommendedName>
        <fullName evidence="4">RiPP</fullName>
    </recommendedName>
</protein>
<keyword evidence="3" id="KW-1185">Reference proteome</keyword>
<evidence type="ECO:0000313" key="3">
    <source>
        <dbReference type="Proteomes" id="UP000621799"/>
    </source>
</evidence>
<name>A0A928ZA06_9CYAN</name>
<comment type="caution">
    <text evidence="2">The sequence shown here is derived from an EMBL/GenBank/DDBJ whole genome shotgun (WGS) entry which is preliminary data.</text>
</comment>
<accession>A0A928ZA06</accession>
<dbReference type="AlphaFoldDB" id="A0A928ZA06"/>
<sequence length="56" mass="5777">MKTQITDRKQSYTTPKLVKNGTLADLTQQGGGNAVDVPIGTPIGPDGISSVTGDFS</sequence>
<evidence type="ECO:0008006" key="4">
    <source>
        <dbReference type="Google" id="ProtNLM"/>
    </source>
</evidence>